<accession>A0A879R3D7</accession>
<keyword evidence="4" id="KW-1185">Reference proteome</keyword>
<reference evidence="3" key="1">
    <citation type="submission" date="2020-09" db="EMBL/GenBank/DDBJ databases">
        <authorList>
            <person name="Zhang D."/>
            <person name="Hatherill J.R."/>
            <person name="Ramirez J.F."/>
            <person name="Edinger B."/>
            <person name="Balarin R."/>
            <person name="Sullivan A."/>
            <person name="Humpal K.M."/>
            <person name="Guseva A."/>
            <person name="Butela K.A."/>
            <person name="Garlena R.A."/>
            <person name="Russell D.A."/>
            <person name="Pope W.H."/>
            <person name="Jacobs-Sera D."/>
            <person name="Hatfull G.F."/>
        </authorList>
    </citation>
    <scope>NUCLEOTIDE SEQUENCE</scope>
</reference>
<dbReference type="Gene3D" id="2.40.50.260">
    <property type="entry name" value="Nucleic acid-binding protein domain"/>
    <property type="match status" value="1"/>
</dbReference>
<sequence length="672" mass="71070">MIDESLLKSNFIGRDGFRWWIGQIPPISAMGGQVDGKGWGNRFKVRIIGYHPYSEAELSNEDLPWAQCLIPTTAGSGAANVATGVQLQPGDTVLGFFLDGDNAQIPVILATFGRTFSVPSKTYKSPFVPFTGRSELVSKNSKLTPSGGPNSESNELKENSNRSPQSIISEQAQQLSQRLGETIVSENFAIGNQIPLANTVKNTRVDKIKSIVKNLLRKLNNLQGNLVRIEQAIREAANKIVTLCNDLIGGMFNFLINQLINLLKQGLDLLYKLVFAQVLAATGNPVAAHLAGVAAQEAMVLPVKALEEAFGCIAGAAIESMKSLVFDILNSTVKNVDRFVSCAADQFAGTLLNSIIGVLETLLENPLAGVAKLLQFFSGFNVGNLLREGIGALSEFGAGFACNQSLDNYKGLVNEWTVGGGPSGSVSSVASSLVNTYGNIKDITNIISSGVDINSVQQCFTGALQFASPPTVNIFGGRGSGASAIPIFGNLVTNPDGNVTASIIGLQLTNPGSGYAYSPFVEIIDDADQGYGAVARALINQNGEVESIYMVSEGENYSVGNLAEFSVLRVLVEEGGSNYGNDTIITDNLGNEYNYQITEGRITQVTPLNNIVDSLPTLTVASDTGFGAILRPVVGALKGDGAIPASPDADPNSPNSANLFSQEVQTSIDCPI</sequence>
<evidence type="ECO:0000313" key="3">
    <source>
        <dbReference type="EMBL" id="QPX48008.1"/>
    </source>
</evidence>
<dbReference type="GeneID" id="77946213"/>
<feature type="compositionally biased region" description="Polar residues" evidence="2">
    <location>
        <begin position="138"/>
        <end position="149"/>
    </location>
</feature>
<evidence type="ECO:0000313" key="4">
    <source>
        <dbReference type="Proteomes" id="UP000664915"/>
    </source>
</evidence>
<dbReference type="EMBL" id="MW015081">
    <property type="protein sequence ID" value="QPX48008.1"/>
    <property type="molecule type" value="Genomic_DNA"/>
</dbReference>
<keyword evidence="1" id="KW-0175">Coiled coil</keyword>
<feature type="region of interest" description="Disordered" evidence="2">
    <location>
        <begin position="138"/>
        <end position="165"/>
    </location>
</feature>
<dbReference type="Proteomes" id="UP000664915">
    <property type="component" value="Segment"/>
</dbReference>
<dbReference type="RefSeq" id="YP_010670018.1">
    <property type="nucleotide sequence ID" value="NC_070963.1"/>
</dbReference>
<evidence type="ECO:0000256" key="1">
    <source>
        <dbReference type="SAM" id="Coils"/>
    </source>
</evidence>
<feature type="region of interest" description="Disordered" evidence="2">
    <location>
        <begin position="641"/>
        <end position="660"/>
    </location>
</feature>
<protein>
    <submittedName>
        <fullName evidence="3">Baseplate hub and tail lysozyme</fullName>
    </submittedName>
</protein>
<name>A0A879R3D7_9CAUD</name>
<proteinExistence type="predicted"/>
<organism evidence="3 4">
    <name type="scientific">Synechococcus phage S-SRM01</name>
    <dbReference type="NCBI Taxonomy" id="2781608"/>
    <lineage>
        <taxon>Viruses</taxon>
        <taxon>Duplodnaviria</taxon>
        <taxon>Heunggongvirae</taxon>
        <taxon>Uroviricota</taxon>
        <taxon>Caudoviricetes</taxon>
        <taxon>Pantevenvirales</taxon>
        <taxon>Kyanoviridae</taxon>
        <taxon>Serangoonvirus</taxon>
        <taxon>Serangoonvirus essarone</taxon>
    </lineage>
</organism>
<dbReference type="SUPFAM" id="SSF69255">
    <property type="entry name" value="gp5 N-terminal domain-like"/>
    <property type="match status" value="1"/>
</dbReference>
<dbReference type="KEGG" id="vg:77946213"/>
<feature type="coiled-coil region" evidence="1">
    <location>
        <begin position="205"/>
        <end position="239"/>
    </location>
</feature>
<evidence type="ECO:0000256" key="2">
    <source>
        <dbReference type="SAM" id="MobiDB-lite"/>
    </source>
</evidence>